<evidence type="ECO:0000313" key="3">
    <source>
        <dbReference type="Proteomes" id="UP000302139"/>
    </source>
</evidence>
<dbReference type="SUPFAM" id="SSF52777">
    <property type="entry name" value="CoA-dependent acyltransferases"/>
    <property type="match status" value="1"/>
</dbReference>
<comment type="caution">
    <text evidence="2">The sequence shown here is derived from an EMBL/GenBank/DDBJ whole genome shotgun (WGS) entry which is preliminary data.</text>
</comment>
<proteinExistence type="predicted"/>
<gene>
    <name evidence="2" type="ORF">SAV14893_029850</name>
</gene>
<dbReference type="Pfam" id="PF00668">
    <property type="entry name" value="Condensation"/>
    <property type="match status" value="1"/>
</dbReference>
<dbReference type="InterPro" id="IPR001242">
    <property type="entry name" value="Condensation_dom"/>
</dbReference>
<dbReference type="GO" id="GO:0003824">
    <property type="term" value="F:catalytic activity"/>
    <property type="evidence" value="ECO:0007669"/>
    <property type="project" value="InterPro"/>
</dbReference>
<protein>
    <recommendedName>
        <fullName evidence="1">Condensation domain-containing protein</fullName>
    </recommendedName>
</protein>
<evidence type="ECO:0000313" key="2">
    <source>
        <dbReference type="EMBL" id="GDY63592.1"/>
    </source>
</evidence>
<evidence type="ECO:0000259" key="1">
    <source>
        <dbReference type="Pfam" id="PF00668"/>
    </source>
</evidence>
<name>A0A4D4LQN3_STRAX</name>
<feature type="domain" description="Condensation" evidence="1">
    <location>
        <begin position="13"/>
        <end position="95"/>
    </location>
</feature>
<accession>A0A4D4LQN3</accession>
<dbReference type="Gene3D" id="3.30.559.10">
    <property type="entry name" value="Chloramphenicol acetyltransferase-like domain"/>
    <property type="match status" value="1"/>
</dbReference>
<dbReference type="InterPro" id="IPR023213">
    <property type="entry name" value="CAT-like_dom_sf"/>
</dbReference>
<reference evidence="2 3" key="1">
    <citation type="submission" date="2019-04" db="EMBL/GenBank/DDBJ databases">
        <title>Draft genome sequences of Streptomyces avermitilis NBRC 14893.</title>
        <authorList>
            <person name="Komaki H."/>
            <person name="Tamura T."/>
            <person name="Hosoyama A."/>
        </authorList>
    </citation>
    <scope>NUCLEOTIDE SEQUENCE [LARGE SCALE GENOMIC DNA]</scope>
    <source>
        <strain evidence="2 3">NBRC 14893</strain>
    </source>
</reference>
<dbReference type="GO" id="GO:0008610">
    <property type="term" value="P:lipid biosynthetic process"/>
    <property type="evidence" value="ECO:0007669"/>
    <property type="project" value="UniProtKB-ARBA"/>
</dbReference>
<sequence length="103" mass="11098">MHGDRSSAFAFPGVEVAPFEGAGRVAKFDLDLQIRERADGSFGGHLEYATSLFDRATVERFAGHLLRLLTGIAATPGARLSAYEIVGEREKAVLLGAPRPWSP</sequence>
<dbReference type="Gene3D" id="3.30.559.30">
    <property type="entry name" value="Nonribosomal peptide synthetase, condensation domain"/>
    <property type="match status" value="1"/>
</dbReference>
<organism evidence="2 3">
    <name type="scientific">Streptomyces avermitilis</name>
    <dbReference type="NCBI Taxonomy" id="33903"/>
    <lineage>
        <taxon>Bacteria</taxon>
        <taxon>Bacillati</taxon>
        <taxon>Actinomycetota</taxon>
        <taxon>Actinomycetes</taxon>
        <taxon>Kitasatosporales</taxon>
        <taxon>Streptomycetaceae</taxon>
        <taxon>Streptomyces</taxon>
    </lineage>
</organism>
<dbReference type="AlphaFoldDB" id="A0A4D4LQN3"/>
<dbReference type="Proteomes" id="UP000302139">
    <property type="component" value="Unassembled WGS sequence"/>
</dbReference>
<dbReference type="EMBL" id="BJHX01000001">
    <property type="protein sequence ID" value="GDY63592.1"/>
    <property type="molecule type" value="Genomic_DNA"/>
</dbReference>